<evidence type="ECO:0000256" key="1">
    <source>
        <dbReference type="ARBA" id="ARBA00004184"/>
    </source>
</evidence>
<feature type="region of interest" description="Disordered" evidence="3">
    <location>
        <begin position="1109"/>
        <end position="1415"/>
    </location>
</feature>
<feature type="compositionally biased region" description="Basic and acidic residues" evidence="3">
    <location>
        <begin position="1206"/>
        <end position="1215"/>
    </location>
</feature>
<feature type="compositionally biased region" description="Polar residues" evidence="3">
    <location>
        <begin position="1841"/>
        <end position="1853"/>
    </location>
</feature>
<feature type="compositionally biased region" description="Polar residues" evidence="3">
    <location>
        <begin position="1628"/>
        <end position="1658"/>
    </location>
</feature>
<feature type="compositionally biased region" description="Polar residues" evidence="3">
    <location>
        <begin position="1218"/>
        <end position="1236"/>
    </location>
</feature>
<feature type="compositionally biased region" description="Polar residues" evidence="3">
    <location>
        <begin position="966"/>
        <end position="982"/>
    </location>
</feature>
<accession>A0A1I8MIX9</accession>
<feature type="compositionally biased region" description="Polar residues" evidence="3">
    <location>
        <begin position="1815"/>
        <end position="1833"/>
    </location>
</feature>
<feature type="compositionally biased region" description="Basic and acidic residues" evidence="3">
    <location>
        <begin position="223"/>
        <end position="234"/>
    </location>
</feature>
<feature type="compositionally biased region" description="Low complexity" evidence="3">
    <location>
        <begin position="1513"/>
        <end position="1539"/>
    </location>
</feature>
<dbReference type="GO" id="GO:0012505">
    <property type="term" value="C:endomembrane system"/>
    <property type="evidence" value="ECO:0007669"/>
    <property type="project" value="UniProtKB-SubCell"/>
</dbReference>
<feature type="compositionally biased region" description="Low complexity" evidence="3">
    <location>
        <begin position="618"/>
        <end position="630"/>
    </location>
</feature>
<feature type="compositionally biased region" description="Low complexity" evidence="3">
    <location>
        <begin position="534"/>
        <end position="547"/>
    </location>
</feature>
<dbReference type="VEuPathDB" id="VectorBase:MDOMA2_017227"/>
<feature type="region of interest" description="Disordered" evidence="3">
    <location>
        <begin position="1040"/>
        <end position="1080"/>
    </location>
</feature>
<dbReference type="GO" id="GO:0005886">
    <property type="term" value="C:plasma membrane"/>
    <property type="evidence" value="ECO:0007669"/>
    <property type="project" value="TreeGrafter"/>
</dbReference>
<feature type="compositionally biased region" description="Polar residues" evidence="3">
    <location>
        <begin position="1269"/>
        <end position="1282"/>
    </location>
</feature>
<feature type="compositionally biased region" description="Low complexity" evidence="3">
    <location>
        <begin position="2120"/>
        <end position="2137"/>
    </location>
</feature>
<feature type="compositionally biased region" description="Polar residues" evidence="3">
    <location>
        <begin position="1776"/>
        <end position="1802"/>
    </location>
</feature>
<feature type="compositionally biased region" description="Basic and acidic residues" evidence="3">
    <location>
        <begin position="511"/>
        <end position="520"/>
    </location>
</feature>
<feature type="region of interest" description="Disordered" evidence="3">
    <location>
        <begin position="1431"/>
        <end position="1560"/>
    </location>
</feature>
<feature type="compositionally biased region" description="Basic and acidic residues" evidence="3">
    <location>
        <begin position="1237"/>
        <end position="1247"/>
    </location>
</feature>
<feature type="compositionally biased region" description="Polar residues" evidence="3">
    <location>
        <begin position="1929"/>
        <end position="1939"/>
    </location>
</feature>
<evidence type="ECO:0000256" key="2">
    <source>
        <dbReference type="ARBA" id="ARBA00023136"/>
    </source>
</evidence>
<feature type="compositionally biased region" description="Basic and acidic residues" evidence="3">
    <location>
        <begin position="1129"/>
        <end position="1149"/>
    </location>
</feature>
<feature type="region of interest" description="Disordered" evidence="3">
    <location>
        <begin position="368"/>
        <end position="585"/>
    </location>
</feature>
<organism evidence="4">
    <name type="scientific">Musca domestica</name>
    <name type="common">House fly</name>
    <dbReference type="NCBI Taxonomy" id="7370"/>
    <lineage>
        <taxon>Eukaryota</taxon>
        <taxon>Metazoa</taxon>
        <taxon>Ecdysozoa</taxon>
        <taxon>Arthropoda</taxon>
        <taxon>Hexapoda</taxon>
        <taxon>Insecta</taxon>
        <taxon>Pterygota</taxon>
        <taxon>Neoptera</taxon>
        <taxon>Endopterygota</taxon>
        <taxon>Diptera</taxon>
        <taxon>Brachycera</taxon>
        <taxon>Muscomorpha</taxon>
        <taxon>Muscoidea</taxon>
        <taxon>Muscidae</taxon>
        <taxon>Musca</taxon>
    </lineage>
</organism>
<feature type="region of interest" description="Disordered" evidence="3">
    <location>
        <begin position="171"/>
        <end position="347"/>
    </location>
</feature>
<feature type="region of interest" description="Disordered" evidence="3">
    <location>
        <begin position="2113"/>
        <end position="2139"/>
    </location>
</feature>
<dbReference type="InterPro" id="IPR039888">
    <property type="entry name" value="Melted-like"/>
</dbReference>
<comment type="subcellular location">
    <subcellularLocation>
        <location evidence="1">Endomembrane system</location>
        <topology evidence="1">Peripheral membrane protein</topology>
    </subcellularLocation>
</comment>
<feature type="region of interest" description="Disordered" evidence="3">
    <location>
        <begin position="816"/>
        <end position="843"/>
    </location>
</feature>
<feature type="compositionally biased region" description="Polar residues" evidence="3">
    <location>
        <begin position="1291"/>
        <end position="1302"/>
    </location>
</feature>
<feature type="compositionally biased region" description="Polar residues" evidence="3">
    <location>
        <begin position="426"/>
        <end position="443"/>
    </location>
</feature>
<feature type="compositionally biased region" description="Polar residues" evidence="3">
    <location>
        <begin position="1403"/>
        <end position="1415"/>
    </location>
</feature>
<feature type="compositionally biased region" description="Basic and acidic residues" evidence="3">
    <location>
        <begin position="171"/>
        <end position="183"/>
    </location>
</feature>
<protein>
    <submittedName>
        <fullName evidence="4">Uncharacterized protein</fullName>
    </submittedName>
</protein>
<feature type="region of interest" description="Disordered" evidence="3">
    <location>
        <begin position="875"/>
        <end position="982"/>
    </location>
</feature>
<dbReference type="GO" id="GO:0010314">
    <property type="term" value="F:phosphatidylinositol-5-phosphate binding"/>
    <property type="evidence" value="ECO:0007669"/>
    <property type="project" value="TreeGrafter"/>
</dbReference>
<feature type="compositionally biased region" description="Basic and acidic residues" evidence="3">
    <location>
        <begin position="492"/>
        <end position="501"/>
    </location>
</feature>
<feature type="region of interest" description="Disordered" evidence="3">
    <location>
        <begin position="2216"/>
        <end position="2258"/>
    </location>
</feature>
<feature type="compositionally biased region" description="Basic and acidic residues" evidence="3">
    <location>
        <begin position="816"/>
        <end position="831"/>
    </location>
</feature>
<reference evidence="4" key="1">
    <citation type="submission" date="2020-05" db="UniProtKB">
        <authorList>
            <consortium name="EnsemblMetazoa"/>
        </authorList>
    </citation>
    <scope>IDENTIFICATION</scope>
    <source>
        <strain evidence="4">Aabys</strain>
    </source>
</reference>
<feature type="compositionally biased region" description="Basic and acidic residues" evidence="3">
    <location>
        <begin position="1320"/>
        <end position="1333"/>
    </location>
</feature>
<evidence type="ECO:0000313" key="4">
    <source>
        <dbReference type="EnsemblMetazoa" id="MDOA005364-PB"/>
    </source>
</evidence>
<feature type="compositionally biased region" description="Polar residues" evidence="3">
    <location>
        <begin position="453"/>
        <end position="462"/>
    </location>
</feature>
<feature type="compositionally biased region" description="Basic and acidic residues" evidence="3">
    <location>
        <begin position="193"/>
        <end position="207"/>
    </location>
</feature>
<dbReference type="EnsemblMetazoa" id="MDOA005364-RB">
    <property type="protein sequence ID" value="MDOA005364-PB"/>
    <property type="gene ID" value="MDOA005364"/>
</dbReference>
<feature type="compositionally biased region" description="Polar residues" evidence="3">
    <location>
        <begin position="1049"/>
        <end position="1064"/>
    </location>
</feature>
<feature type="compositionally biased region" description="Low complexity" evidence="3">
    <location>
        <begin position="1858"/>
        <end position="1874"/>
    </location>
</feature>
<keyword evidence="2" id="KW-0472">Membrane</keyword>
<sequence>MERKDREILVNKLRHSGFLEVFEVSKTDKSNPNCNELEYQWGCFLCNHPDKAMGFLNGSKKSMIEGQLKEKKGHVIPQGKAVTPEYSEKISVDLRVPQKYIIEPVQVITKEGENSEIPPYDEVDFNNEIFSEEEKNKLPNPKVLANSKQPLGNRDENVDISAEKLKFEKSAQKENISREKVENESPLDASLPDSKKENKKSSRDSKKPQRTAAQNSDISSEGIRSEDSPKKETNFQENAGNEPFFDESISDSKKEVMESRESLDTSNTNQDAGSAGLLKTLDAQQDTENGSQVPKDTQPMETPVNLGENPTTTKQKTNEKSATPDGKTSTKAPASLGENEPPKNYLKNLQNPAVVGINETVINVSDTLQSSKDTIKDENQENGNSHQVAPNVKGTNDDSLKGIGSGNSLQDELKTSKHTSQHENQENGNSNQVAPNVGQVNADNSKKPESDIHNQGSLSTSKKPTKHEKQEIGNANKVAPNVDATNASTNLKELEKVKAPTEDFTQGLRKTALDVKKHNATEVAPNDSQTPLTAKEASINSEKSSSSPKLKNIDSRQSENSEDQPPIAHKEKEQTENSENISLDLEKNSLLTRTLLGEAMDGNLETQDSAINPEKVTSSSKLNSLNSQQSENAENKSNKIPNEPYDNLASLKYDTETPKEEEQPEKSGTLSLNLEKNSLLTRTLLGESMDDITGIKALETGALETAEKSGLMSEDTNESVGEVLLPIPELFQELDENTQESDGDLKEDSIKVSMEETENRDSMALQDDMPKVSAIISAETSDGEISQKKSSAQPFENEISKVAVQTDASQILEGISKKYPEEHDEISKEESTGQADVIKPNDPQILQVPQIPGEISEETVDAALPLQENALNKPLEDAIPSVTSDLGAPPDVKKETEKPSSSSVEVSGIDTNSETVEALTIRITSETNEMRKDGEKEETPLSLIENPDTPATTDPLSPIDKPENVSEIQASLNPSSDSEPLTSVFSDVSQESLTNIIATEENAIKKEEGEEGSVISLNGNHHTLSSSDSTFLNTLSVNQEPQHDETEVVSGTQAASDSTSSNGEILTIGASDFSNEPPENSITAEQIIQNVEEHQTLLASSPNNLASVVLETSDSSKEPLPNSIVSENDMSKKDKATEDEPISENKESISSDTPESLSLISPGGNHDVLQNKVENVAEAQTPLEPMPSFSDFDANVSLDTFNPTDIPKKPVEAMEHTSLFSSEKPSLADSNSQETAKISEETLKAKSEAVLTPKPSPEVPKSSEETEILDSSASEITPTQVVFENVKLDDQQTPLEATANHNQEQKLTQDESESQLNQGNDKDILEKDSKLSENESGAQSDKENNSEHILALLESIADKINQSPLEAQNTKANDEETPQENSDPDGGVAGTLMTENSHENTEKTLASVNDLENSQTTEKLKMDVLSDDQINEQGNVVPPHPVPVEINSEVSTSIPSSPEKAEKKPSMDVATENIVGNSLTSERVKVEASSSNQVSEKLPTEFSTPDLNEIKPFPEAAASSPATPQASESMEVTSSSGLESSEDLEKIQSASLSLDQASDVVPLVTSSPDLAEMKPSSEILSLGVTSEVLSEKGAEKLQLPDSSLYQGSDKAPSVSSNPDLGEMKPTPDGNSETPQDIVSLEVTSAQVLENNPRPQTLQPAAEKEPSPTSNSDMAPKKVTSVPPVPDHTEMKPTSDMTTEGPVSDKITLPLSQESGNKTPGTPNTISSHKVQEAPQSSTTSEQIPGESLPTPAATDNIKETTTTTEAPQTLKPKPTPDSTIPQKTSTTKPKPVRNPSTTSQTGTTHRPRPRPTKGNAGSQKPNSKPSQQTSANANKPGAQKPSRNPSATATATKPSRIPSNRPSTNSTTNTKPQTQRPNRRPIRPTLEPNGNSVPKPVNVVHLNRTQTQPKPTTGPAAIPAPSVVFVNRPETSSKPTTGPATAPSKPVTNNQNRPPLSFWFPNFPAGIFPSFGAAATSKPNNSEATENVTPRPTQTFWLPGFAQAPATSASGNQRPPQNAWFSNLPNPVANLPAFPLNLTNIPTLLNRNQTTGVGFLAVPWNWRPLNFTGFSPFAPNRFTETPPIKADAGKVEQRDMAFWASLFGKTYNNTVRQTQKERTTTTTTTRSPNRRTTTTTTKAPGFFKPFGNIHYKAISVTDFIRALKENGTILPKDENNNVATIPSGIQVLHLYVPLKYPFQAKFVSTQERSDSTQHIVSNKLDQFERRSTLPAQEQIEEGEEEEGGNRQEEAESEEDSTANVVYKNQQSIVHSAPKILATVANAPTSVANEEKGSVFFELEMPKSFVQFVNTFINLMPAKK</sequence>
<feature type="region of interest" description="Disordered" evidence="3">
    <location>
        <begin position="132"/>
        <end position="157"/>
    </location>
</feature>
<feature type="compositionally biased region" description="Polar residues" evidence="3">
    <location>
        <begin position="1360"/>
        <end position="1371"/>
    </location>
</feature>
<proteinExistence type="predicted"/>
<feature type="compositionally biased region" description="Polar residues" evidence="3">
    <location>
        <begin position="282"/>
        <end position="295"/>
    </location>
</feature>
<dbReference type="PANTHER" id="PTHR21630:SF10">
    <property type="entry name" value="VENTRICULAR ZONE-EXPRESSED PH DOMAIN-CONTAINING PROTEIN HOMOLOG 1"/>
    <property type="match status" value="1"/>
</dbReference>
<feature type="region of interest" description="Disordered" evidence="3">
    <location>
        <begin position="601"/>
        <end position="646"/>
    </location>
</feature>
<dbReference type="VEuPathDB" id="VectorBase:MDOA005364"/>
<feature type="compositionally biased region" description="Basic and acidic residues" evidence="3">
    <location>
        <begin position="928"/>
        <end position="939"/>
    </location>
</feature>
<feature type="compositionally biased region" description="Polar residues" evidence="3">
    <location>
        <begin position="1150"/>
        <end position="1159"/>
    </location>
</feature>
<feature type="compositionally biased region" description="Basic and acidic residues" evidence="3">
    <location>
        <begin position="250"/>
        <end position="263"/>
    </location>
</feature>
<dbReference type="GO" id="GO:0009966">
    <property type="term" value="P:regulation of signal transduction"/>
    <property type="evidence" value="ECO:0007669"/>
    <property type="project" value="TreeGrafter"/>
</dbReference>
<feature type="compositionally biased region" description="Polar residues" evidence="3">
    <location>
        <begin position="1488"/>
        <end position="1506"/>
    </location>
</feature>
<name>A0A1I8MIX9_MUSDO</name>
<dbReference type="PANTHER" id="PTHR21630">
    <property type="entry name" value="VEPH-A/MELTED"/>
    <property type="match status" value="1"/>
</dbReference>
<feature type="compositionally biased region" description="Polar residues" evidence="3">
    <location>
        <begin position="899"/>
        <end position="915"/>
    </location>
</feature>
<feature type="region of interest" description="Disordered" evidence="3">
    <location>
        <begin position="1593"/>
        <end position="1955"/>
    </location>
</feature>
<dbReference type="eggNOG" id="KOG3723">
    <property type="taxonomic scope" value="Eukaryota"/>
</dbReference>
<feature type="compositionally biased region" description="Basic and acidic residues" evidence="3">
    <location>
        <begin position="411"/>
        <end position="425"/>
    </location>
</feature>
<dbReference type="VEuPathDB" id="VectorBase:MDOMA2_006854"/>
<evidence type="ECO:0000256" key="3">
    <source>
        <dbReference type="SAM" id="MobiDB-lite"/>
    </source>
</evidence>
<feature type="compositionally biased region" description="Polar residues" evidence="3">
    <location>
        <begin position="1709"/>
        <end position="1742"/>
    </location>
</feature>